<gene>
    <name evidence="1" type="ORF">QM524_01680</name>
</gene>
<comment type="caution">
    <text evidence="1">The sequence shown here is derived from an EMBL/GenBank/DDBJ whole genome shotgun (WGS) entry which is preliminary data.</text>
</comment>
<sequence>MATKTIQTPDTRSTKIRYKGILEPHELMTPEERKKFVEKNRAQVIIKKS</sequence>
<dbReference type="RefSeq" id="WP_283343193.1">
    <property type="nucleotide sequence ID" value="NZ_JASHIF010000002.1"/>
</dbReference>
<organism evidence="1 2">
    <name type="scientific">Flectobacillus roseus</name>
    <dbReference type="NCBI Taxonomy" id="502259"/>
    <lineage>
        <taxon>Bacteria</taxon>
        <taxon>Pseudomonadati</taxon>
        <taxon>Bacteroidota</taxon>
        <taxon>Cytophagia</taxon>
        <taxon>Cytophagales</taxon>
        <taxon>Flectobacillaceae</taxon>
        <taxon>Flectobacillus</taxon>
    </lineage>
</organism>
<proteinExistence type="predicted"/>
<evidence type="ECO:0000313" key="2">
    <source>
        <dbReference type="Proteomes" id="UP001236507"/>
    </source>
</evidence>
<protein>
    <submittedName>
        <fullName evidence="1">Uncharacterized protein</fullName>
    </submittedName>
</protein>
<reference evidence="1 2" key="1">
    <citation type="submission" date="2023-05" db="EMBL/GenBank/DDBJ databases">
        <title>Novel species of genus Flectobacillus isolated from stream in China.</title>
        <authorList>
            <person name="Lu H."/>
        </authorList>
    </citation>
    <scope>NUCLEOTIDE SEQUENCE [LARGE SCALE GENOMIC DNA]</scope>
    <source>
        <strain evidence="1 2">KCTC 42575</strain>
    </source>
</reference>
<evidence type="ECO:0000313" key="1">
    <source>
        <dbReference type="EMBL" id="MDI9857908.1"/>
    </source>
</evidence>
<keyword evidence="2" id="KW-1185">Reference proteome</keyword>
<dbReference type="Proteomes" id="UP001236507">
    <property type="component" value="Unassembled WGS sequence"/>
</dbReference>
<name>A0ABT6Y480_9BACT</name>
<accession>A0ABT6Y480</accession>
<dbReference type="EMBL" id="JASHIF010000002">
    <property type="protein sequence ID" value="MDI9857908.1"/>
    <property type="molecule type" value="Genomic_DNA"/>
</dbReference>